<dbReference type="SUPFAM" id="SSF55154">
    <property type="entry name" value="CYTH-like phosphatases"/>
    <property type="match status" value="1"/>
</dbReference>
<dbReference type="RefSeq" id="WP_343884888.1">
    <property type="nucleotide sequence ID" value="NZ_BAAAKI010000004.1"/>
</dbReference>
<keyword evidence="2" id="KW-1185">Reference proteome</keyword>
<proteinExistence type="predicted"/>
<dbReference type="Proteomes" id="UP001596266">
    <property type="component" value="Unassembled WGS sequence"/>
</dbReference>
<reference evidence="2" key="1">
    <citation type="journal article" date="2019" name="Int. J. Syst. Evol. Microbiol.">
        <title>The Global Catalogue of Microorganisms (GCM) 10K type strain sequencing project: providing services to taxonomists for standard genome sequencing and annotation.</title>
        <authorList>
            <consortium name="The Broad Institute Genomics Platform"/>
            <consortium name="The Broad Institute Genome Sequencing Center for Infectious Disease"/>
            <person name="Wu L."/>
            <person name="Ma J."/>
        </authorList>
    </citation>
    <scope>NUCLEOTIDE SEQUENCE [LARGE SCALE GENOMIC DNA]</scope>
    <source>
        <strain evidence="2">CGMCC 1.15277</strain>
    </source>
</reference>
<dbReference type="InterPro" id="IPR033469">
    <property type="entry name" value="CYTH-like_dom_sf"/>
</dbReference>
<organism evidence="1 2">
    <name type="scientific">Luteococcus sanguinis</name>
    <dbReference type="NCBI Taxonomy" id="174038"/>
    <lineage>
        <taxon>Bacteria</taxon>
        <taxon>Bacillati</taxon>
        <taxon>Actinomycetota</taxon>
        <taxon>Actinomycetes</taxon>
        <taxon>Propionibacteriales</taxon>
        <taxon>Propionibacteriaceae</taxon>
        <taxon>Luteococcus</taxon>
    </lineage>
</organism>
<gene>
    <name evidence="1" type="ORF">ACFP57_05645</name>
</gene>
<evidence type="ECO:0000313" key="2">
    <source>
        <dbReference type="Proteomes" id="UP001596266"/>
    </source>
</evidence>
<comment type="caution">
    <text evidence="1">The sequence shown here is derived from an EMBL/GenBank/DDBJ whole genome shotgun (WGS) entry which is preliminary data.</text>
</comment>
<evidence type="ECO:0008006" key="3">
    <source>
        <dbReference type="Google" id="ProtNLM"/>
    </source>
</evidence>
<evidence type="ECO:0000313" key="1">
    <source>
        <dbReference type="EMBL" id="MFC6396472.1"/>
    </source>
</evidence>
<protein>
    <recommendedName>
        <fullName evidence="3">CHAD domain-containing protein</fullName>
    </recommendedName>
</protein>
<dbReference type="EMBL" id="JBHSUA010000009">
    <property type="protein sequence ID" value="MFC6396472.1"/>
    <property type="molecule type" value="Genomic_DNA"/>
</dbReference>
<name>A0ABW1WZQ9_9ACTN</name>
<sequence>MSLRALRFEMPFALAEPMLVRPELGIERVVARGAGHCVTRDTTLLDTADNRLLRAGIVLAHRVHDGLGEWYLDAPGWGPWLPTNRIEPLGADGDLPEEFALLVRPFRRSATLGPVAAITLKRVEWRVLGTDDEALGLLRDDRLTIRRGGVTIGRHREVTVRPADAMTREQRTHLSEALVYSGGTRVGAFPSLVERLGAPATGLTDFGGPREWNDDFTLEGFVSWLLSQRLTALLRADLELRNRPEGEGKALLEELRALQRELRGVSFALDPGWLAAVEQDLGAVISLPEGTRINALGDEYFRVLDAVVSAVRAPRLGDHSRHGAAQEFRHQLVAATTILFDRAESLNLATPDERWAACLASARQLQSMVHVAEPLLGRPARRAGKTVDTLAELLSGAQTCIPSSLVEPGWSVDEAFEAGRELERALQQRAAGRLDFIDHWPKLRREMLRAKESSERRRKKGKK</sequence>
<accession>A0ABW1WZQ9</accession>